<comment type="caution">
    <text evidence="1">The sequence shown here is derived from an EMBL/GenBank/DDBJ whole genome shotgun (WGS) entry which is preliminary data.</text>
</comment>
<organism evidence="1 2">
    <name type="scientific">Prevotella denticola CRIS 18C-A</name>
    <dbReference type="NCBI Taxonomy" id="944557"/>
    <lineage>
        <taxon>Bacteria</taxon>
        <taxon>Pseudomonadati</taxon>
        <taxon>Bacteroidota</taxon>
        <taxon>Bacteroidia</taxon>
        <taxon>Bacteroidales</taxon>
        <taxon>Prevotellaceae</taxon>
        <taxon>Prevotella</taxon>
    </lineage>
</organism>
<evidence type="ECO:0000313" key="2">
    <source>
        <dbReference type="Proteomes" id="UP000003155"/>
    </source>
</evidence>
<gene>
    <name evidence="1" type="ORF">HMPREF9303_1267</name>
</gene>
<evidence type="ECO:0000313" key="1">
    <source>
        <dbReference type="EMBL" id="EGC86330.1"/>
    </source>
</evidence>
<dbReference type="AlphaFoldDB" id="F0H739"/>
<proteinExistence type="predicted"/>
<reference evidence="1 2" key="1">
    <citation type="submission" date="2011-02" db="EMBL/GenBank/DDBJ databases">
        <authorList>
            <person name="Durkin A.S."/>
            <person name="Madupu R."/>
            <person name="Torralba M."/>
            <person name="Gillis M."/>
            <person name="Methe B."/>
            <person name="Sutton G."/>
            <person name="Nelson K.E."/>
        </authorList>
    </citation>
    <scope>NUCLEOTIDE SEQUENCE [LARGE SCALE GENOMIC DNA]</scope>
    <source>
        <strain evidence="1 2">CRIS 18C-A</strain>
    </source>
</reference>
<name>F0H739_9BACT</name>
<sequence>MFLNDFVIFAPVLRRLQVKKAENYIDNVQFFTLCNRCKCCCISMDFFAEKKTKNM</sequence>
<accession>F0H739</accession>
<dbReference type="EMBL" id="AEXO01000067">
    <property type="protein sequence ID" value="EGC86330.1"/>
    <property type="molecule type" value="Genomic_DNA"/>
</dbReference>
<keyword evidence="2" id="KW-1185">Reference proteome</keyword>
<dbReference type="Proteomes" id="UP000003155">
    <property type="component" value="Unassembled WGS sequence"/>
</dbReference>
<protein>
    <submittedName>
        <fullName evidence="1">Conserved domain protein</fullName>
    </submittedName>
</protein>